<evidence type="ECO:0000256" key="8">
    <source>
        <dbReference type="ARBA" id="ARBA00022840"/>
    </source>
</evidence>
<dbReference type="PANTHER" id="PTHR43071">
    <property type="entry name" value="2-AMINO-4-HYDROXY-6-HYDROXYMETHYLDIHYDROPTERIDINE PYROPHOSPHOKINASE"/>
    <property type="match status" value="1"/>
</dbReference>
<evidence type="ECO:0000256" key="7">
    <source>
        <dbReference type="ARBA" id="ARBA00022777"/>
    </source>
</evidence>
<dbReference type="Pfam" id="PF01288">
    <property type="entry name" value="HPPK"/>
    <property type="match status" value="1"/>
</dbReference>
<dbReference type="Gene3D" id="3.30.70.560">
    <property type="entry name" value="7,8-Dihydro-6-hydroxymethylpterin-pyrophosphokinase HPPK"/>
    <property type="match status" value="1"/>
</dbReference>
<organism evidence="14 15">
    <name type="scientific">Candidatus Limisoma intestinavium</name>
    <dbReference type="NCBI Taxonomy" id="2840856"/>
    <lineage>
        <taxon>Bacteria</taxon>
        <taxon>Pseudomonadati</taxon>
        <taxon>Bacteroidota</taxon>
        <taxon>Bacteroidia</taxon>
        <taxon>Bacteroidales</taxon>
        <taxon>Candidatus Limisoma</taxon>
    </lineage>
</organism>
<dbReference type="CDD" id="cd00483">
    <property type="entry name" value="HPPK"/>
    <property type="match status" value="1"/>
</dbReference>
<dbReference type="PANTHER" id="PTHR43071:SF1">
    <property type="entry name" value="2-AMINO-4-HYDROXY-6-HYDROXYMETHYLDIHYDROPTERIDINE PYROPHOSPHOKINASE"/>
    <property type="match status" value="1"/>
</dbReference>
<keyword evidence="5 14" id="KW-0808">Transferase</keyword>
<evidence type="ECO:0000256" key="10">
    <source>
        <dbReference type="ARBA" id="ARBA00029409"/>
    </source>
</evidence>
<comment type="similarity">
    <text evidence="2">Belongs to the HPPK family.</text>
</comment>
<keyword evidence="6" id="KW-0547">Nucleotide-binding</keyword>
<dbReference type="GO" id="GO:0016301">
    <property type="term" value="F:kinase activity"/>
    <property type="evidence" value="ECO:0007669"/>
    <property type="project" value="UniProtKB-KW"/>
</dbReference>
<accession>A0A9D1IJ09</accession>
<comment type="function">
    <text evidence="10">Catalyzes the transfer of pyrophosphate from adenosine triphosphate (ATP) to 6-hydroxymethyl-7,8-dihydropterin, an enzymatic step in folate biosynthesis pathway.</text>
</comment>
<dbReference type="InterPro" id="IPR000550">
    <property type="entry name" value="Hppk"/>
</dbReference>
<evidence type="ECO:0000256" key="6">
    <source>
        <dbReference type="ARBA" id="ARBA00022741"/>
    </source>
</evidence>
<dbReference type="AlphaFoldDB" id="A0A9D1IJ09"/>
<dbReference type="GO" id="GO:0005524">
    <property type="term" value="F:ATP binding"/>
    <property type="evidence" value="ECO:0007669"/>
    <property type="project" value="UniProtKB-KW"/>
</dbReference>
<keyword evidence="7" id="KW-0418">Kinase</keyword>
<evidence type="ECO:0000256" key="4">
    <source>
        <dbReference type="ARBA" id="ARBA00016218"/>
    </source>
</evidence>
<evidence type="ECO:0000256" key="2">
    <source>
        <dbReference type="ARBA" id="ARBA00005810"/>
    </source>
</evidence>
<evidence type="ECO:0000256" key="3">
    <source>
        <dbReference type="ARBA" id="ARBA00013253"/>
    </source>
</evidence>
<comment type="caution">
    <text evidence="14">The sequence shown here is derived from an EMBL/GenBank/DDBJ whole genome shotgun (WGS) entry which is preliminary data.</text>
</comment>
<sequence>MRTIGVGIGSNIGDRKAQITFAVAEIKKLANAPIVTSSIYKSDPWGFQSDSFFYNMVAEFECDLTNEELLAFCHRVEQAADPASHRDASGNYADRALDIDILYIDNEIIDTAELHVPHPLMQEREFVLRPLAEIKPDWRIPFSKKTVEELLADVVATQGCHTEKLSRQ</sequence>
<proteinExistence type="inferred from homology"/>
<dbReference type="EC" id="2.7.6.3" evidence="3"/>
<dbReference type="Proteomes" id="UP000824076">
    <property type="component" value="Unassembled WGS sequence"/>
</dbReference>
<protein>
    <recommendedName>
        <fullName evidence="4">2-amino-4-hydroxy-6-hydroxymethyldihydropteridine pyrophosphokinase</fullName>
        <ecNumber evidence="3">2.7.6.3</ecNumber>
    </recommendedName>
    <alternativeName>
        <fullName evidence="11">6-hydroxymethyl-7,8-dihydropterin pyrophosphokinase</fullName>
    </alternativeName>
    <alternativeName>
        <fullName evidence="12">7,8-dihydro-6-hydroxymethylpterin-pyrophosphokinase</fullName>
    </alternativeName>
</protein>
<evidence type="ECO:0000313" key="14">
    <source>
        <dbReference type="EMBL" id="HIU38192.1"/>
    </source>
</evidence>
<gene>
    <name evidence="14" type="primary">folK</name>
    <name evidence="14" type="ORF">IAD18_00830</name>
</gene>
<dbReference type="EMBL" id="DVMS01000021">
    <property type="protein sequence ID" value="HIU38192.1"/>
    <property type="molecule type" value="Genomic_DNA"/>
</dbReference>
<evidence type="ECO:0000256" key="5">
    <source>
        <dbReference type="ARBA" id="ARBA00022679"/>
    </source>
</evidence>
<evidence type="ECO:0000313" key="15">
    <source>
        <dbReference type="Proteomes" id="UP000824076"/>
    </source>
</evidence>
<evidence type="ECO:0000259" key="13">
    <source>
        <dbReference type="Pfam" id="PF01288"/>
    </source>
</evidence>
<dbReference type="NCBIfam" id="TIGR01498">
    <property type="entry name" value="folK"/>
    <property type="match status" value="1"/>
</dbReference>
<reference evidence="14" key="2">
    <citation type="journal article" date="2021" name="PeerJ">
        <title>Extensive microbial diversity within the chicken gut microbiome revealed by metagenomics and culture.</title>
        <authorList>
            <person name="Gilroy R."/>
            <person name="Ravi A."/>
            <person name="Getino M."/>
            <person name="Pursley I."/>
            <person name="Horton D.L."/>
            <person name="Alikhan N.F."/>
            <person name="Baker D."/>
            <person name="Gharbi K."/>
            <person name="Hall N."/>
            <person name="Watson M."/>
            <person name="Adriaenssens E.M."/>
            <person name="Foster-Nyarko E."/>
            <person name="Jarju S."/>
            <person name="Secka A."/>
            <person name="Antonio M."/>
            <person name="Oren A."/>
            <person name="Chaudhuri R.R."/>
            <person name="La Ragione R."/>
            <person name="Hildebrand F."/>
            <person name="Pallen M.J."/>
        </authorList>
    </citation>
    <scope>NUCLEOTIDE SEQUENCE</scope>
    <source>
        <strain evidence="14">17073</strain>
    </source>
</reference>
<evidence type="ECO:0000256" key="11">
    <source>
        <dbReference type="ARBA" id="ARBA00029766"/>
    </source>
</evidence>
<dbReference type="GO" id="GO:0003848">
    <property type="term" value="F:2-amino-4-hydroxy-6-hydroxymethyldihydropteridine diphosphokinase activity"/>
    <property type="evidence" value="ECO:0007669"/>
    <property type="project" value="UniProtKB-EC"/>
</dbReference>
<dbReference type="SUPFAM" id="SSF55083">
    <property type="entry name" value="6-hydroxymethyl-7,8-dihydropterin pyrophosphokinase, HPPK"/>
    <property type="match status" value="1"/>
</dbReference>
<keyword evidence="9" id="KW-0289">Folate biosynthesis</keyword>
<reference evidence="14" key="1">
    <citation type="submission" date="2020-10" db="EMBL/GenBank/DDBJ databases">
        <authorList>
            <person name="Gilroy R."/>
        </authorList>
    </citation>
    <scope>NUCLEOTIDE SEQUENCE</scope>
    <source>
        <strain evidence="14">17073</strain>
    </source>
</reference>
<feature type="domain" description="7,8-dihydro-6-hydroxymethylpterin-pyrophosphokinase" evidence="13">
    <location>
        <begin position="6"/>
        <end position="136"/>
    </location>
</feature>
<name>A0A9D1IJ09_9BACT</name>
<evidence type="ECO:0000256" key="1">
    <source>
        <dbReference type="ARBA" id="ARBA00005051"/>
    </source>
</evidence>
<evidence type="ECO:0000256" key="9">
    <source>
        <dbReference type="ARBA" id="ARBA00022909"/>
    </source>
</evidence>
<keyword evidence="8" id="KW-0067">ATP-binding</keyword>
<dbReference type="GO" id="GO:0046656">
    <property type="term" value="P:folic acid biosynthetic process"/>
    <property type="evidence" value="ECO:0007669"/>
    <property type="project" value="UniProtKB-KW"/>
</dbReference>
<dbReference type="InterPro" id="IPR035907">
    <property type="entry name" value="Hppk_sf"/>
</dbReference>
<evidence type="ECO:0000256" key="12">
    <source>
        <dbReference type="ARBA" id="ARBA00033413"/>
    </source>
</evidence>
<comment type="pathway">
    <text evidence="1">Cofactor biosynthesis; tetrahydrofolate biosynthesis; 2-amino-4-hydroxy-6-hydroxymethyl-7,8-dihydropteridine diphosphate from 7,8-dihydroneopterin triphosphate: step 4/4.</text>
</comment>